<name>A0AC61NI41_9BACT</name>
<evidence type="ECO:0000313" key="1">
    <source>
        <dbReference type="EMBL" id="QZE15374.1"/>
    </source>
</evidence>
<protein>
    <submittedName>
        <fullName evidence="1">Helix-turn-helix domain-containing protein</fullName>
    </submittedName>
</protein>
<sequence>MKQNILETIPADLSSEQRMAFREIIFEVLMEAIPEVIKEITPRIIEEVKVSLRHETKVDNIKAHILRYPTQILDTRAICAIMGWSASTVQRKRDDFYNPLPMYKDGRRYIISKDEFIQYLRL</sequence>
<gene>
    <name evidence="1" type="ORF">K4L44_05945</name>
</gene>
<proteinExistence type="predicted"/>
<accession>A0AC61NI41</accession>
<keyword evidence="2" id="KW-1185">Reference proteome</keyword>
<dbReference type="EMBL" id="CP081303">
    <property type="protein sequence ID" value="QZE15374.1"/>
    <property type="molecule type" value="Genomic_DNA"/>
</dbReference>
<reference evidence="1" key="1">
    <citation type="submission" date="2021-08" db="EMBL/GenBank/DDBJ databases">
        <title>Novel anaerobic bacterium isolated from sea squirt in East Sea, Republic of Korea.</title>
        <authorList>
            <person name="Nguyen T.H."/>
            <person name="Li Z."/>
            <person name="Lee Y.-J."/>
            <person name="Ko J."/>
            <person name="Kim S.-G."/>
        </authorList>
    </citation>
    <scope>NUCLEOTIDE SEQUENCE</scope>
    <source>
        <strain evidence="1">KCTC 25031</strain>
    </source>
</reference>
<organism evidence="1 2">
    <name type="scientific">Halosquirtibacter laminarini</name>
    <dbReference type="NCBI Taxonomy" id="3374600"/>
    <lineage>
        <taxon>Bacteria</taxon>
        <taxon>Pseudomonadati</taxon>
        <taxon>Bacteroidota</taxon>
        <taxon>Bacteroidia</taxon>
        <taxon>Marinilabiliales</taxon>
        <taxon>Prolixibacteraceae</taxon>
        <taxon>Halosquirtibacter</taxon>
    </lineage>
</organism>
<evidence type="ECO:0000313" key="2">
    <source>
        <dbReference type="Proteomes" id="UP000826212"/>
    </source>
</evidence>
<dbReference type="Proteomes" id="UP000826212">
    <property type="component" value="Chromosome"/>
</dbReference>